<name>A0ABV8AW50_9BACI</name>
<evidence type="ECO:0000256" key="3">
    <source>
        <dbReference type="NCBIfam" id="TIGR00112"/>
    </source>
</evidence>
<dbReference type="InterPro" id="IPR029036">
    <property type="entry name" value="P5CR_dimer"/>
</dbReference>
<dbReference type="InterPro" id="IPR008927">
    <property type="entry name" value="6-PGluconate_DH-like_C_sf"/>
</dbReference>
<dbReference type="PANTHER" id="PTHR11645:SF49">
    <property type="entry name" value="PYRROLINE-5-CARBOXYLATE REDUCTASE 1"/>
    <property type="match status" value="1"/>
</dbReference>
<dbReference type="HAMAP" id="MF_01925">
    <property type="entry name" value="P5C_reductase"/>
    <property type="match status" value="1"/>
</dbReference>
<keyword evidence="7" id="KW-1185">Reference proteome</keyword>
<evidence type="ECO:0000259" key="5">
    <source>
        <dbReference type="Pfam" id="PF14748"/>
    </source>
</evidence>
<keyword evidence="2" id="KW-0028">Amino-acid biosynthesis</keyword>
<dbReference type="NCBIfam" id="TIGR00112">
    <property type="entry name" value="proC"/>
    <property type="match status" value="1"/>
</dbReference>
<dbReference type="InterPro" id="IPR028939">
    <property type="entry name" value="P5C_Rdtase_cat_N"/>
</dbReference>
<dbReference type="Gene3D" id="3.40.50.720">
    <property type="entry name" value="NAD(P)-binding Rossmann-like Domain"/>
    <property type="match status" value="1"/>
</dbReference>
<dbReference type="InterPro" id="IPR000304">
    <property type="entry name" value="Pyrroline-COOH_reductase"/>
</dbReference>
<evidence type="ECO:0000256" key="2">
    <source>
        <dbReference type="HAMAP-Rule" id="MF_01925"/>
    </source>
</evidence>
<evidence type="ECO:0000313" key="7">
    <source>
        <dbReference type="Proteomes" id="UP001595752"/>
    </source>
</evidence>
<dbReference type="SUPFAM" id="SSF48179">
    <property type="entry name" value="6-phosphogluconate dehydrogenase C-terminal domain-like"/>
    <property type="match status" value="1"/>
</dbReference>
<dbReference type="GO" id="GO:0004735">
    <property type="term" value="F:pyrroline-5-carboxylate reductase activity"/>
    <property type="evidence" value="ECO:0007669"/>
    <property type="project" value="UniProtKB-EC"/>
</dbReference>
<keyword evidence="2 6" id="KW-0560">Oxidoreductase</keyword>
<keyword evidence="2" id="KW-0521">NADP</keyword>
<comment type="catalytic activity">
    <reaction evidence="2">
        <text>L-proline + NAD(+) = (S)-1-pyrroline-5-carboxylate + NADH + 2 H(+)</text>
        <dbReference type="Rhea" id="RHEA:14105"/>
        <dbReference type="ChEBI" id="CHEBI:15378"/>
        <dbReference type="ChEBI" id="CHEBI:17388"/>
        <dbReference type="ChEBI" id="CHEBI:57540"/>
        <dbReference type="ChEBI" id="CHEBI:57945"/>
        <dbReference type="ChEBI" id="CHEBI:60039"/>
        <dbReference type="EC" id="1.5.1.2"/>
    </reaction>
</comment>
<organism evidence="6 7">
    <name type="scientific">Bacillus songklensis</name>
    <dbReference type="NCBI Taxonomy" id="1069116"/>
    <lineage>
        <taxon>Bacteria</taxon>
        <taxon>Bacillati</taxon>
        <taxon>Bacillota</taxon>
        <taxon>Bacilli</taxon>
        <taxon>Bacillales</taxon>
        <taxon>Bacillaceae</taxon>
        <taxon>Bacillus</taxon>
    </lineage>
</organism>
<dbReference type="Pfam" id="PF03807">
    <property type="entry name" value="F420_oxidored"/>
    <property type="match status" value="1"/>
</dbReference>
<accession>A0ABV8AW50</accession>
<dbReference type="Pfam" id="PF14748">
    <property type="entry name" value="P5CR_dimer"/>
    <property type="match status" value="1"/>
</dbReference>
<feature type="domain" description="Pyrroline-5-carboxylate reductase dimerisation" evidence="5">
    <location>
        <begin position="163"/>
        <end position="263"/>
    </location>
</feature>
<dbReference type="RefSeq" id="WP_377911455.1">
    <property type="nucleotide sequence ID" value="NZ_JBHRZT010000007.1"/>
</dbReference>
<evidence type="ECO:0000256" key="1">
    <source>
        <dbReference type="ARBA" id="ARBA00005525"/>
    </source>
</evidence>
<dbReference type="Proteomes" id="UP001595752">
    <property type="component" value="Unassembled WGS sequence"/>
</dbReference>
<proteinExistence type="inferred from homology"/>
<comment type="subcellular location">
    <subcellularLocation>
        <location evidence="2">Cytoplasm</location>
    </subcellularLocation>
</comment>
<keyword evidence="2" id="KW-0963">Cytoplasm</keyword>
<sequence length="266" mass="29212">MKKQRVLFIGAGRMAEAIVAGLLETNKSKIEEIIVSNQRDEQRLKRLKQKYGVTTTHDWRFEVANSDVIVLAAPPAAHQNILGELSGFLTGQFVVTIAAGIGPSFLEEHLPLHTPVAWIMPNTAAAIGQSISLYAMGSFATEEHKKVLHMLLKGMGESQQCTEEEIHHLTAITGSAPAFFYQFAEHLIESTKGYGMEEKAARDLVIQMLYGSALMLKKEKEPAMLREQVTTPGGATAEGLKVFAEHRFGDIVQKAIEATNRKALGK</sequence>
<dbReference type="InterPro" id="IPR036291">
    <property type="entry name" value="NAD(P)-bd_dom_sf"/>
</dbReference>
<comment type="catalytic activity">
    <reaction evidence="2">
        <text>L-proline + NADP(+) = (S)-1-pyrroline-5-carboxylate + NADPH + 2 H(+)</text>
        <dbReference type="Rhea" id="RHEA:14109"/>
        <dbReference type="ChEBI" id="CHEBI:15378"/>
        <dbReference type="ChEBI" id="CHEBI:17388"/>
        <dbReference type="ChEBI" id="CHEBI:57783"/>
        <dbReference type="ChEBI" id="CHEBI:58349"/>
        <dbReference type="ChEBI" id="CHEBI:60039"/>
        <dbReference type="EC" id="1.5.1.2"/>
    </reaction>
</comment>
<comment type="similarity">
    <text evidence="1 2">Belongs to the pyrroline-5-carboxylate reductase family.</text>
</comment>
<evidence type="ECO:0000259" key="4">
    <source>
        <dbReference type="Pfam" id="PF03807"/>
    </source>
</evidence>
<comment type="function">
    <text evidence="2">Catalyzes the reduction of 1-pyrroline-5-carboxylate (PCA) to L-proline.</text>
</comment>
<reference evidence="7" key="1">
    <citation type="journal article" date="2019" name="Int. J. Syst. Evol. Microbiol.">
        <title>The Global Catalogue of Microorganisms (GCM) 10K type strain sequencing project: providing services to taxonomists for standard genome sequencing and annotation.</title>
        <authorList>
            <consortium name="The Broad Institute Genomics Platform"/>
            <consortium name="The Broad Institute Genome Sequencing Center for Infectious Disease"/>
            <person name="Wu L."/>
            <person name="Ma J."/>
        </authorList>
    </citation>
    <scope>NUCLEOTIDE SEQUENCE [LARGE SCALE GENOMIC DNA]</scope>
    <source>
        <strain evidence="7">CCUG 61889</strain>
    </source>
</reference>
<dbReference type="PIRSF" id="PIRSF000193">
    <property type="entry name" value="Pyrrol-5-carb_rd"/>
    <property type="match status" value="1"/>
</dbReference>
<feature type="domain" description="Pyrroline-5-carboxylate reductase catalytic N-terminal" evidence="4">
    <location>
        <begin position="6"/>
        <end position="100"/>
    </location>
</feature>
<dbReference type="Gene3D" id="1.10.3730.10">
    <property type="entry name" value="ProC C-terminal domain-like"/>
    <property type="match status" value="1"/>
</dbReference>
<dbReference type="SUPFAM" id="SSF51735">
    <property type="entry name" value="NAD(P)-binding Rossmann-fold domains"/>
    <property type="match status" value="1"/>
</dbReference>
<comment type="pathway">
    <text evidence="2">Amino-acid biosynthesis; L-proline biosynthesis; L-proline from L-glutamate 5-semialdehyde: step 1/1.</text>
</comment>
<gene>
    <name evidence="2 6" type="primary">proC</name>
    <name evidence="6" type="ORF">ACFOU2_01140</name>
</gene>
<dbReference type="EC" id="1.5.1.2" evidence="2 3"/>
<comment type="caution">
    <text evidence="6">The sequence shown here is derived from an EMBL/GenBank/DDBJ whole genome shotgun (WGS) entry which is preliminary data.</text>
</comment>
<dbReference type="EMBL" id="JBHRZT010000007">
    <property type="protein sequence ID" value="MFC3882203.1"/>
    <property type="molecule type" value="Genomic_DNA"/>
</dbReference>
<keyword evidence="2" id="KW-0641">Proline biosynthesis</keyword>
<protein>
    <recommendedName>
        <fullName evidence="2 3">Pyrroline-5-carboxylate reductase</fullName>
        <shortName evidence="2">P5C reductase</shortName>
        <shortName evidence="2">P5CR</shortName>
        <ecNumber evidence="2 3">1.5.1.2</ecNumber>
    </recommendedName>
    <alternativeName>
        <fullName evidence="2">PCA reductase</fullName>
    </alternativeName>
</protein>
<dbReference type="PANTHER" id="PTHR11645">
    <property type="entry name" value="PYRROLINE-5-CARBOXYLATE REDUCTASE"/>
    <property type="match status" value="1"/>
</dbReference>
<evidence type="ECO:0000313" key="6">
    <source>
        <dbReference type="EMBL" id="MFC3882203.1"/>
    </source>
</evidence>